<feature type="region of interest" description="Disordered" evidence="1">
    <location>
        <begin position="1"/>
        <end position="77"/>
    </location>
</feature>
<dbReference type="AlphaFoldDB" id="A0A4U6U525"/>
<feature type="compositionally biased region" description="Basic residues" evidence="1">
    <location>
        <begin position="1"/>
        <end position="10"/>
    </location>
</feature>
<feature type="compositionally biased region" description="Basic and acidic residues" evidence="1">
    <location>
        <begin position="460"/>
        <end position="481"/>
    </location>
</feature>
<dbReference type="OMA" id="NFHEGDE"/>
<organism evidence="2 3">
    <name type="scientific">Setaria viridis</name>
    <name type="common">Green bristlegrass</name>
    <name type="synonym">Setaria italica subsp. viridis</name>
    <dbReference type="NCBI Taxonomy" id="4556"/>
    <lineage>
        <taxon>Eukaryota</taxon>
        <taxon>Viridiplantae</taxon>
        <taxon>Streptophyta</taxon>
        <taxon>Embryophyta</taxon>
        <taxon>Tracheophyta</taxon>
        <taxon>Spermatophyta</taxon>
        <taxon>Magnoliopsida</taxon>
        <taxon>Liliopsida</taxon>
        <taxon>Poales</taxon>
        <taxon>Poaceae</taxon>
        <taxon>PACMAD clade</taxon>
        <taxon>Panicoideae</taxon>
        <taxon>Panicodae</taxon>
        <taxon>Paniceae</taxon>
        <taxon>Cenchrinae</taxon>
        <taxon>Setaria</taxon>
    </lineage>
</organism>
<dbReference type="PANTHER" id="PTHR33157">
    <property type="entry name" value="AUTONOMOUS TRANSPOSABLE ELEMENT EN-1 MOSAIC PROTEIN-RELATED"/>
    <property type="match status" value="1"/>
</dbReference>
<dbReference type="EMBL" id="CM016557">
    <property type="protein sequence ID" value="TKW09465.1"/>
    <property type="molecule type" value="Genomic_DNA"/>
</dbReference>
<dbReference type="PANTHER" id="PTHR33157:SF10">
    <property type="entry name" value="TRANSPOSASE MUDR PLANT DOMAIN-CONTAINING PROTEIN"/>
    <property type="match status" value="1"/>
</dbReference>
<dbReference type="Gramene" id="TKW09465">
    <property type="protein sequence ID" value="TKW09465"/>
    <property type="gene ID" value="SEVIR_6G103100v2"/>
</dbReference>
<evidence type="ECO:0000256" key="1">
    <source>
        <dbReference type="SAM" id="MobiDB-lite"/>
    </source>
</evidence>
<protein>
    <submittedName>
        <fullName evidence="2">Uncharacterized protein</fullName>
    </submittedName>
</protein>
<keyword evidence="3" id="KW-1185">Reference proteome</keyword>
<evidence type="ECO:0000313" key="3">
    <source>
        <dbReference type="Proteomes" id="UP000298652"/>
    </source>
</evidence>
<feature type="compositionally biased region" description="Basic residues" evidence="1">
    <location>
        <begin position="54"/>
        <end position="63"/>
    </location>
</feature>
<name>A0A4U6U525_SETVI</name>
<feature type="compositionally biased region" description="Acidic residues" evidence="1">
    <location>
        <begin position="506"/>
        <end position="517"/>
    </location>
</feature>
<feature type="compositionally biased region" description="Acidic residues" evidence="1">
    <location>
        <begin position="482"/>
        <end position="496"/>
    </location>
</feature>
<gene>
    <name evidence="2" type="ORF">SEVIR_6G103100v2</name>
</gene>
<dbReference type="GO" id="GO:0032196">
    <property type="term" value="P:transposition"/>
    <property type="evidence" value="ECO:0007669"/>
    <property type="project" value="InterPro"/>
</dbReference>
<accession>A0A4U6U525</accession>
<feature type="region of interest" description="Disordered" evidence="1">
    <location>
        <begin position="451"/>
        <end position="517"/>
    </location>
</feature>
<feature type="compositionally biased region" description="Polar residues" evidence="1">
    <location>
        <begin position="66"/>
        <end position="76"/>
    </location>
</feature>
<dbReference type="InterPro" id="IPR039266">
    <property type="entry name" value="EN-1/SPM"/>
</dbReference>
<dbReference type="Proteomes" id="UP000298652">
    <property type="component" value="Chromosome 6"/>
</dbReference>
<feature type="compositionally biased region" description="Polar residues" evidence="1">
    <location>
        <begin position="19"/>
        <end position="35"/>
    </location>
</feature>
<sequence>MHLLQHKKLMSKQGAARGGSNQIRTKGNQGVQSNKSKGDHAGRSKRSIADGGKFKRVNTRRAGAHTESSGRSSADGVNSIMVADGGVNSTMVGADCVHFERNSANGASHGVNTQLNGASNGVNSQLNGASDGASPWGCSKKREGKDVLDRIEMALRIGRVELAPKGHRQFKYVAYNPKGLKYPSQVGAILKREDPGIIKVYDEQGNKLFTVHPRHRVTADKILEAYLVRRVSNMVYQLRLEAVKMYFHKREDTCDDTRARTIELTEEQYLTCRLEWCSKSAWAWFCKYWTSDEYKRKRKVAQYFSRNFSKAQQLLEHSFSPEKSGTLNTYTVMKSGFKTVDSTGRDVPIPSQKAKKCLDDYIELVSNENSQELDGKALHIVGNGMKHGHVPIGDGAVDKAIVLVHSKSVGFKPINPTDYDRVLKENEQLKETNGILFEENSVNRALIMTVGSPHGCSHSVDNRRNGENIDERDDDGNNFHEGDEDGEDGDDSDSEGNGDGNPDQEREVDEEAFEGDR</sequence>
<evidence type="ECO:0000313" key="2">
    <source>
        <dbReference type="EMBL" id="TKW09465.1"/>
    </source>
</evidence>
<proteinExistence type="predicted"/>
<reference evidence="2" key="1">
    <citation type="submission" date="2019-03" db="EMBL/GenBank/DDBJ databases">
        <title>WGS assembly of Setaria viridis.</title>
        <authorList>
            <person name="Huang P."/>
            <person name="Jenkins J."/>
            <person name="Grimwood J."/>
            <person name="Barry K."/>
            <person name="Healey A."/>
            <person name="Mamidi S."/>
            <person name="Sreedasyam A."/>
            <person name="Shu S."/>
            <person name="Feldman M."/>
            <person name="Wu J."/>
            <person name="Yu Y."/>
            <person name="Chen C."/>
            <person name="Johnson J."/>
            <person name="Rokhsar D."/>
            <person name="Baxter I."/>
            <person name="Schmutz J."/>
            <person name="Brutnell T."/>
            <person name="Kellogg E."/>
        </authorList>
    </citation>
    <scope>NUCLEOTIDE SEQUENCE [LARGE SCALE GENOMIC DNA]</scope>
</reference>